<evidence type="ECO:0000313" key="1">
    <source>
        <dbReference type="EMBL" id="EEV18716.1"/>
    </source>
</evidence>
<name>C8PF88_9BACT</name>
<sequence length="40" mass="5059">MLQNLIYQKKFEEGAKFYQFHSFILRCLKRAYRCRTHRYA</sequence>
<keyword evidence="2" id="KW-1185">Reference proteome</keyword>
<comment type="caution">
    <text evidence="1">The sequence shown here is derived from an EMBL/GenBank/DDBJ whole genome shotgun (WGS) entry which is preliminary data.</text>
</comment>
<dbReference type="Proteomes" id="UP000005709">
    <property type="component" value="Unassembled WGS sequence"/>
</dbReference>
<proteinExistence type="predicted"/>
<accession>C8PF88</accession>
<gene>
    <name evidence="1" type="ORF">CAMGR0001_2729</name>
</gene>
<reference evidence="1 2" key="1">
    <citation type="submission" date="2009-07" db="EMBL/GenBank/DDBJ databases">
        <authorList>
            <person name="Madupu R."/>
            <person name="Sebastian Y."/>
            <person name="Durkin A.S."/>
            <person name="Torralba M."/>
            <person name="Methe B."/>
            <person name="Sutton G.G."/>
            <person name="Strausberg R.L."/>
            <person name="Nelson K.E."/>
        </authorList>
    </citation>
    <scope>NUCLEOTIDE SEQUENCE [LARGE SCALE GENOMIC DNA]</scope>
    <source>
        <strain evidence="1 2">RM3268</strain>
    </source>
</reference>
<dbReference type="AlphaFoldDB" id="C8PF88"/>
<evidence type="ECO:0000313" key="2">
    <source>
        <dbReference type="Proteomes" id="UP000005709"/>
    </source>
</evidence>
<organism evidence="1 2">
    <name type="scientific">Campylobacter gracilis RM3268</name>
    <dbReference type="NCBI Taxonomy" id="553220"/>
    <lineage>
        <taxon>Bacteria</taxon>
        <taxon>Pseudomonadati</taxon>
        <taxon>Campylobacterota</taxon>
        <taxon>Epsilonproteobacteria</taxon>
        <taxon>Campylobacterales</taxon>
        <taxon>Campylobacteraceae</taxon>
        <taxon>Campylobacter</taxon>
    </lineage>
</organism>
<dbReference type="EMBL" id="ACYG01000009">
    <property type="protein sequence ID" value="EEV18716.1"/>
    <property type="molecule type" value="Genomic_DNA"/>
</dbReference>
<protein>
    <submittedName>
        <fullName evidence="1">Uncharacterized protein</fullName>
    </submittedName>
</protein>